<keyword evidence="2" id="KW-1185">Reference proteome</keyword>
<dbReference type="EMBL" id="ON568193">
    <property type="protein sequence ID" value="UTQ78051.1"/>
    <property type="molecule type" value="Genomic_DNA"/>
</dbReference>
<dbReference type="Proteomes" id="UP001059920">
    <property type="component" value="Segment"/>
</dbReference>
<sequence>MTREELQSASAKRRAQRFYRAYKALRKGMSMFKLGHREYYDSDLLPFAYKKTPSLIIKVEEYEYSDDCVMVNRYA</sequence>
<proteinExistence type="predicted"/>
<reference evidence="1" key="1">
    <citation type="submission" date="2022-05" db="EMBL/GenBank/DDBJ databases">
        <title>Complete genome sequence of Cedecea phage Yanou.</title>
        <authorList>
            <person name="Jonikane A."/>
            <person name="Dislers A."/>
            <person name="Kazaks A."/>
            <person name="Zrelovs N."/>
        </authorList>
    </citation>
    <scope>NUCLEOTIDE SEQUENCE</scope>
</reference>
<evidence type="ECO:0000313" key="1">
    <source>
        <dbReference type="EMBL" id="UTQ78051.1"/>
    </source>
</evidence>
<organism evidence="1 2">
    <name type="scientific">Cedecea phage Yanou</name>
    <dbReference type="NCBI Taxonomy" id="2951236"/>
    <lineage>
        <taxon>Viruses</taxon>
        <taxon>Duplodnaviria</taxon>
        <taxon>Heunggongvirae</taxon>
        <taxon>Uroviricota</taxon>
        <taxon>Caudoviricetes</taxon>
        <taxon>Autographivirales</taxon>
        <taxon>Autotranscriptaviridae</taxon>
        <taxon>Studiervirinae</taxon>
        <taxon>Teseptimavirus</taxon>
        <taxon>Teseptimavirus yanou</taxon>
    </lineage>
</organism>
<evidence type="ECO:0000313" key="2">
    <source>
        <dbReference type="Proteomes" id="UP001059920"/>
    </source>
</evidence>
<protein>
    <submittedName>
        <fullName evidence="1">Uncharacterized protein</fullName>
    </submittedName>
</protein>
<accession>A0A9E7NLV5</accession>
<name>A0A9E7NLV5_9CAUD</name>